<dbReference type="Gene3D" id="3.10.50.30">
    <property type="entry name" value="Transcription elongation factor, GreA/GreB, C-terminal domain"/>
    <property type="match status" value="1"/>
</dbReference>
<dbReference type="Gene3D" id="1.10.287.180">
    <property type="entry name" value="Transcription elongation factor, GreA/GreB, N-terminal domain"/>
    <property type="match status" value="1"/>
</dbReference>
<dbReference type="SUPFAM" id="SSF54534">
    <property type="entry name" value="FKBP-like"/>
    <property type="match status" value="1"/>
</dbReference>
<dbReference type="NCBIfam" id="NF001263">
    <property type="entry name" value="PRK00226.1-4"/>
    <property type="match status" value="1"/>
</dbReference>
<dbReference type="GO" id="GO:0006354">
    <property type="term" value="P:DNA-templated transcription elongation"/>
    <property type="evidence" value="ECO:0007669"/>
    <property type="project" value="TreeGrafter"/>
</dbReference>
<dbReference type="InterPro" id="IPR001437">
    <property type="entry name" value="Tscrpt_elong_fac_GreA/B_C"/>
</dbReference>
<comment type="caution">
    <text evidence="12">The sequence shown here is derived from an EMBL/GenBank/DDBJ whole genome shotgun (WGS) entry which is preliminary data.</text>
</comment>
<dbReference type="SUPFAM" id="SSF46557">
    <property type="entry name" value="GreA transcript cleavage protein, N-terminal domain"/>
    <property type="match status" value="1"/>
</dbReference>
<organism evidence="12 13">
    <name type="scientific">Candidatus Spechtbacteria bacterium RIFCSPLOWO2_12_FULL_38_22</name>
    <dbReference type="NCBI Taxonomy" id="1802165"/>
    <lineage>
        <taxon>Bacteria</taxon>
        <taxon>Candidatus Spechtiibacteriota</taxon>
    </lineage>
</organism>
<gene>
    <name evidence="8" type="primary">greA</name>
    <name evidence="12" type="ORF">A3F94_03230</name>
</gene>
<dbReference type="InterPro" id="IPR023459">
    <property type="entry name" value="Tscrpt_elong_fac_GreA/B_fam"/>
</dbReference>
<protein>
    <recommendedName>
        <fullName evidence="2 8">Transcription elongation factor GreA</fullName>
    </recommendedName>
    <alternativeName>
        <fullName evidence="7 8">Transcript cleavage factor GreA</fullName>
    </alternativeName>
</protein>
<dbReference type="GO" id="GO:0070063">
    <property type="term" value="F:RNA polymerase binding"/>
    <property type="evidence" value="ECO:0007669"/>
    <property type="project" value="InterPro"/>
</dbReference>
<evidence type="ECO:0000256" key="8">
    <source>
        <dbReference type="HAMAP-Rule" id="MF_00105"/>
    </source>
</evidence>
<comment type="function">
    <text evidence="6 8 9">Necessary for efficient RNA polymerase transcription elongation past template-encoded arresting sites. The arresting sites in DNA have the property of trapping a certain fraction of elongating RNA polymerases that pass through, resulting in locked ternary complexes. Cleavage of the nascent transcript by cleavage factors such as GreA or GreB allows the resumption of elongation from the new 3'terminus. GreA releases sequences of 2 to 3 nucleotides.</text>
</comment>
<dbReference type="InterPro" id="IPR006359">
    <property type="entry name" value="Tscrpt_elong_fac_GreA"/>
</dbReference>
<evidence type="ECO:0000259" key="10">
    <source>
        <dbReference type="Pfam" id="PF01272"/>
    </source>
</evidence>
<dbReference type="PANTHER" id="PTHR30437">
    <property type="entry name" value="TRANSCRIPTION ELONGATION FACTOR GREA"/>
    <property type="match status" value="1"/>
</dbReference>
<evidence type="ECO:0000256" key="3">
    <source>
        <dbReference type="ARBA" id="ARBA00023015"/>
    </source>
</evidence>
<dbReference type="PANTHER" id="PTHR30437:SF4">
    <property type="entry name" value="TRANSCRIPTION ELONGATION FACTOR GREA"/>
    <property type="match status" value="1"/>
</dbReference>
<dbReference type="GO" id="GO:0003677">
    <property type="term" value="F:DNA binding"/>
    <property type="evidence" value="ECO:0007669"/>
    <property type="project" value="UniProtKB-UniRule"/>
</dbReference>
<evidence type="ECO:0000313" key="13">
    <source>
        <dbReference type="Proteomes" id="UP000176770"/>
    </source>
</evidence>
<evidence type="ECO:0000256" key="2">
    <source>
        <dbReference type="ARBA" id="ARBA00013729"/>
    </source>
</evidence>
<dbReference type="Pfam" id="PF01272">
    <property type="entry name" value="GreA_GreB"/>
    <property type="match status" value="1"/>
</dbReference>
<dbReference type="AlphaFoldDB" id="A0A1G2HJ92"/>
<evidence type="ECO:0000259" key="11">
    <source>
        <dbReference type="Pfam" id="PF03449"/>
    </source>
</evidence>
<dbReference type="STRING" id="1802165.A3F94_03230"/>
<feature type="domain" description="Transcription elongation factor GreA/GreB C-terminal" evidence="10">
    <location>
        <begin position="80"/>
        <end position="151"/>
    </location>
</feature>
<keyword evidence="3 8" id="KW-0805">Transcription regulation</keyword>
<dbReference type="InterPro" id="IPR022691">
    <property type="entry name" value="Tscrpt_elong_fac_GreA/B_N"/>
</dbReference>
<feature type="domain" description="Transcription elongation factor GreA/GreB N-terminal" evidence="11">
    <location>
        <begin position="6"/>
        <end position="75"/>
    </location>
</feature>
<dbReference type="FunFam" id="1.10.287.180:FF:000001">
    <property type="entry name" value="Transcription elongation factor GreA"/>
    <property type="match status" value="1"/>
</dbReference>
<dbReference type="PIRSF" id="PIRSF006092">
    <property type="entry name" value="GreA_GreB"/>
    <property type="match status" value="1"/>
</dbReference>
<dbReference type="InterPro" id="IPR028624">
    <property type="entry name" value="Tscrpt_elong_fac_GreA/B"/>
</dbReference>
<dbReference type="GO" id="GO:0032784">
    <property type="term" value="P:regulation of DNA-templated transcription elongation"/>
    <property type="evidence" value="ECO:0007669"/>
    <property type="project" value="UniProtKB-UniRule"/>
</dbReference>
<keyword evidence="4 8" id="KW-0238">DNA-binding</keyword>
<evidence type="ECO:0000256" key="6">
    <source>
        <dbReference type="ARBA" id="ARBA00024916"/>
    </source>
</evidence>
<evidence type="ECO:0000256" key="9">
    <source>
        <dbReference type="RuleBase" id="RU000556"/>
    </source>
</evidence>
<dbReference type="InterPro" id="IPR036805">
    <property type="entry name" value="Tscrpt_elong_fac_GreA/B_N_sf"/>
</dbReference>
<keyword evidence="8" id="KW-0175">Coiled coil</keyword>
<evidence type="ECO:0000256" key="1">
    <source>
        <dbReference type="ARBA" id="ARBA00008213"/>
    </source>
</evidence>
<keyword evidence="5 8" id="KW-0804">Transcription</keyword>
<dbReference type="NCBIfam" id="TIGR01462">
    <property type="entry name" value="greA"/>
    <property type="match status" value="1"/>
</dbReference>
<dbReference type="Pfam" id="PF03449">
    <property type="entry name" value="GreA_GreB_N"/>
    <property type="match status" value="1"/>
</dbReference>
<reference evidence="12 13" key="1">
    <citation type="journal article" date="2016" name="Nat. Commun.">
        <title>Thousands of microbial genomes shed light on interconnected biogeochemical processes in an aquifer system.</title>
        <authorList>
            <person name="Anantharaman K."/>
            <person name="Brown C.T."/>
            <person name="Hug L.A."/>
            <person name="Sharon I."/>
            <person name="Castelle C.J."/>
            <person name="Probst A.J."/>
            <person name="Thomas B.C."/>
            <person name="Singh A."/>
            <person name="Wilkins M.J."/>
            <person name="Karaoz U."/>
            <person name="Brodie E.L."/>
            <person name="Williams K.H."/>
            <person name="Hubbard S.S."/>
            <person name="Banfield J.F."/>
        </authorList>
    </citation>
    <scope>NUCLEOTIDE SEQUENCE [LARGE SCALE GENOMIC DNA]</scope>
</reference>
<comment type="similarity">
    <text evidence="1 8 9">Belongs to the GreA/GreB family.</text>
</comment>
<evidence type="ECO:0000256" key="4">
    <source>
        <dbReference type="ARBA" id="ARBA00023125"/>
    </source>
</evidence>
<evidence type="ECO:0000313" key="12">
    <source>
        <dbReference type="EMBL" id="OGZ62340.1"/>
    </source>
</evidence>
<dbReference type="InterPro" id="IPR018151">
    <property type="entry name" value="TF_GreA/GreB_CS"/>
</dbReference>
<sequence>MMEEYYVTQKAFNQLKEELSELETKKKWEIAAWLREASAQGDMSENAEYIEAKEAQTALENRVKDLEEKIRKAKIVRRERKGVVEVGATVEFATVSHRKAKVTLVSSEETEVDEGKISNESPLGKAMMGKKEGEYFEVITPKGKKRYRITKLI</sequence>
<proteinExistence type="inferred from homology"/>
<feature type="coiled-coil region" evidence="8">
    <location>
        <begin position="49"/>
        <end position="76"/>
    </location>
</feature>
<dbReference type="Proteomes" id="UP000176770">
    <property type="component" value="Unassembled WGS sequence"/>
</dbReference>
<evidence type="ECO:0000256" key="7">
    <source>
        <dbReference type="ARBA" id="ARBA00030776"/>
    </source>
</evidence>
<dbReference type="InterPro" id="IPR036953">
    <property type="entry name" value="GreA/GreB_C_sf"/>
</dbReference>
<dbReference type="HAMAP" id="MF_00105">
    <property type="entry name" value="GreA_GreB"/>
    <property type="match status" value="1"/>
</dbReference>
<evidence type="ECO:0000256" key="5">
    <source>
        <dbReference type="ARBA" id="ARBA00023163"/>
    </source>
</evidence>
<dbReference type="EMBL" id="MHOK01000002">
    <property type="protein sequence ID" value="OGZ62340.1"/>
    <property type="molecule type" value="Genomic_DNA"/>
</dbReference>
<dbReference type="PROSITE" id="PS00829">
    <property type="entry name" value="GREAB_1"/>
    <property type="match status" value="1"/>
</dbReference>
<name>A0A1G2HJ92_9BACT</name>
<accession>A0A1G2HJ92</accession>